<feature type="domain" description="Major facilitator superfamily (MFS) profile" evidence="6">
    <location>
        <begin position="219"/>
        <end position="423"/>
    </location>
</feature>
<dbReference type="Gene3D" id="1.20.1250.20">
    <property type="entry name" value="MFS general substrate transporter like domains"/>
    <property type="match status" value="2"/>
</dbReference>
<feature type="transmembrane region" description="Helical" evidence="5">
    <location>
        <begin position="294"/>
        <end position="311"/>
    </location>
</feature>
<keyword evidence="8" id="KW-1185">Reference proteome</keyword>
<dbReference type="Pfam" id="PF07690">
    <property type="entry name" value="MFS_1"/>
    <property type="match status" value="1"/>
</dbReference>
<feature type="transmembrane region" description="Helical" evidence="5">
    <location>
        <begin position="84"/>
        <end position="103"/>
    </location>
</feature>
<gene>
    <name evidence="7" type="ordered locus">Bind_3004</name>
</gene>
<dbReference type="PROSITE" id="PS50850">
    <property type="entry name" value="MFS"/>
    <property type="match status" value="1"/>
</dbReference>
<feature type="transmembrane region" description="Helical" evidence="5">
    <location>
        <begin position="175"/>
        <end position="197"/>
    </location>
</feature>
<evidence type="ECO:0000256" key="4">
    <source>
        <dbReference type="ARBA" id="ARBA00023136"/>
    </source>
</evidence>
<feature type="transmembrane region" description="Helical" evidence="5">
    <location>
        <begin position="115"/>
        <end position="136"/>
    </location>
</feature>
<feature type="transmembrane region" description="Helical" evidence="5">
    <location>
        <begin position="148"/>
        <end position="169"/>
    </location>
</feature>
<reference evidence="7 8" key="2">
    <citation type="journal article" date="2010" name="J. Bacteriol.">
        <title>Complete genome sequence of Beijerinckia indica subsp. indica.</title>
        <authorList>
            <person name="Tamas I."/>
            <person name="Dedysh S.N."/>
            <person name="Liesack W."/>
            <person name="Stott M.B."/>
            <person name="Alam M."/>
            <person name="Murrell J.C."/>
            <person name="Dunfield P.F."/>
        </authorList>
    </citation>
    <scope>NUCLEOTIDE SEQUENCE [LARGE SCALE GENOMIC DNA]</scope>
    <source>
        <strain evidence="8">ATCC 9039 / DSM 1715 / NCIMB 8712</strain>
    </source>
</reference>
<dbReference type="Proteomes" id="UP000001695">
    <property type="component" value="Chromosome"/>
</dbReference>
<dbReference type="InterPro" id="IPR036259">
    <property type="entry name" value="MFS_trans_sf"/>
</dbReference>
<comment type="subcellular location">
    <subcellularLocation>
        <location evidence="1">Membrane</location>
        <topology evidence="1">Multi-pass membrane protein</topology>
    </subcellularLocation>
</comment>
<dbReference type="PANTHER" id="PTHR23539">
    <property type="entry name" value="MFS TRANSPORTER"/>
    <property type="match status" value="1"/>
</dbReference>
<evidence type="ECO:0000256" key="3">
    <source>
        <dbReference type="ARBA" id="ARBA00022989"/>
    </source>
</evidence>
<dbReference type="KEGG" id="bid:Bind_3004"/>
<feature type="transmembrane region" description="Helical" evidence="5">
    <location>
        <begin position="317"/>
        <end position="340"/>
    </location>
</feature>
<organism evidence="7 8">
    <name type="scientific">Beijerinckia indica subsp. indica (strain ATCC 9039 / DSM 1715 / NCIMB 8712)</name>
    <dbReference type="NCBI Taxonomy" id="395963"/>
    <lineage>
        <taxon>Bacteria</taxon>
        <taxon>Pseudomonadati</taxon>
        <taxon>Pseudomonadota</taxon>
        <taxon>Alphaproteobacteria</taxon>
        <taxon>Hyphomicrobiales</taxon>
        <taxon>Beijerinckiaceae</taxon>
        <taxon>Beijerinckia</taxon>
    </lineage>
</organism>
<keyword evidence="2 5" id="KW-0812">Transmembrane</keyword>
<sequence length="423" mass="43043">MDDTTPPRKAQTKPSFRPASLDALNFLLADVRGALGPYLNVFLITQQGWSQSSVGVVTTIGGLIGLTAQTPVGATIDATPAKRAVVVVALSALAIGAVVIFAVPSFWPVLAANTVMAVIGDVFGPAVAALTLGLFAQGQLAARMGRNGAFDHAGNVVVALVAGGIGWLFGQSAVFLLVPLFAVLAIGAVLSIPAAAIDHERARGAGPTSGADRGPDDWRILFKSRPLVVFALSAALFHFANAPLLPLVGQKLALANKEFATAMMSSCIIAAQLVMLPIALFAGQKAEQWGRKPVLLIGFAILPLRALLYTFSNDSAWLIGVQLLDGVGAGIWGVLAPLVVADVMAGTGQYNLALGTVATAQGIGASLSGLAAGLVVDHFGYNAAFACSAGASLVALAVLGLALPETGRPKETQAALAATLTDG</sequence>
<feature type="transmembrane region" description="Helical" evidence="5">
    <location>
        <begin position="381"/>
        <end position="403"/>
    </location>
</feature>
<feature type="transmembrane region" description="Helical" evidence="5">
    <location>
        <begin position="227"/>
        <end position="247"/>
    </location>
</feature>
<accession>B2IL27</accession>
<dbReference type="PANTHER" id="PTHR23539:SF1">
    <property type="entry name" value="MAJOR FACILITATOR SUPERFAMILY (MFS) PROFILE DOMAIN-CONTAINING PROTEIN"/>
    <property type="match status" value="1"/>
</dbReference>
<keyword evidence="4 5" id="KW-0472">Membrane</keyword>
<evidence type="ECO:0000313" key="7">
    <source>
        <dbReference type="EMBL" id="ACB96567.1"/>
    </source>
</evidence>
<evidence type="ECO:0000256" key="1">
    <source>
        <dbReference type="ARBA" id="ARBA00004141"/>
    </source>
</evidence>
<dbReference type="InterPro" id="IPR005829">
    <property type="entry name" value="Sugar_transporter_CS"/>
</dbReference>
<evidence type="ECO:0000256" key="2">
    <source>
        <dbReference type="ARBA" id="ARBA00022692"/>
    </source>
</evidence>
<dbReference type="eggNOG" id="COG2814">
    <property type="taxonomic scope" value="Bacteria"/>
</dbReference>
<dbReference type="AlphaFoldDB" id="B2IL27"/>
<dbReference type="InterPro" id="IPR011701">
    <property type="entry name" value="MFS"/>
</dbReference>
<evidence type="ECO:0000313" key="8">
    <source>
        <dbReference type="Proteomes" id="UP000001695"/>
    </source>
</evidence>
<dbReference type="OrthoDB" id="9812574at2"/>
<dbReference type="HOGENOM" id="CLU_038484_0_0_5"/>
<dbReference type="RefSeq" id="WP_012385916.1">
    <property type="nucleotide sequence ID" value="NC_010581.1"/>
</dbReference>
<protein>
    <submittedName>
        <fullName evidence="7">Major facilitator superfamily MFS_1</fullName>
    </submittedName>
</protein>
<dbReference type="STRING" id="395963.Bind_3004"/>
<dbReference type="EMBL" id="CP001016">
    <property type="protein sequence ID" value="ACB96567.1"/>
    <property type="molecule type" value="Genomic_DNA"/>
</dbReference>
<dbReference type="SUPFAM" id="SSF103473">
    <property type="entry name" value="MFS general substrate transporter"/>
    <property type="match status" value="1"/>
</dbReference>
<dbReference type="GO" id="GO:0022857">
    <property type="term" value="F:transmembrane transporter activity"/>
    <property type="evidence" value="ECO:0007669"/>
    <property type="project" value="InterPro"/>
</dbReference>
<feature type="transmembrane region" description="Helical" evidence="5">
    <location>
        <begin position="259"/>
        <end position="282"/>
    </location>
</feature>
<evidence type="ECO:0000256" key="5">
    <source>
        <dbReference type="SAM" id="Phobius"/>
    </source>
</evidence>
<feature type="transmembrane region" description="Helical" evidence="5">
    <location>
        <begin position="352"/>
        <end position="375"/>
    </location>
</feature>
<dbReference type="InterPro" id="IPR020846">
    <property type="entry name" value="MFS_dom"/>
</dbReference>
<proteinExistence type="predicted"/>
<keyword evidence="3 5" id="KW-1133">Transmembrane helix</keyword>
<name>B2IL27_BEII9</name>
<dbReference type="GO" id="GO:0016020">
    <property type="term" value="C:membrane"/>
    <property type="evidence" value="ECO:0007669"/>
    <property type="project" value="UniProtKB-SubCell"/>
</dbReference>
<reference evidence="8" key="1">
    <citation type="submission" date="2008-03" db="EMBL/GenBank/DDBJ databases">
        <title>Complete sequence of chromosome of Beijerinckia indica subsp. indica ATCC 9039.</title>
        <authorList>
            <consortium name="US DOE Joint Genome Institute"/>
            <person name="Copeland A."/>
            <person name="Lucas S."/>
            <person name="Lapidus A."/>
            <person name="Glavina del Rio T."/>
            <person name="Dalin E."/>
            <person name="Tice H."/>
            <person name="Bruce D."/>
            <person name="Goodwin L."/>
            <person name="Pitluck S."/>
            <person name="LaButti K."/>
            <person name="Schmutz J."/>
            <person name="Larimer F."/>
            <person name="Land M."/>
            <person name="Hauser L."/>
            <person name="Kyrpides N."/>
            <person name="Mikhailova N."/>
            <person name="Dunfield P.F."/>
            <person name="Dedysh S.N."/>
            <person name="Liesack W."/>
            <person name="Saw J.H."/>
            <person name="Alam M."/>
            <person name="Chen Y."/>
            <person name="Murrell J.C."/>
            <person name="Richardson P."/>
        </authorList>
    </citation>
    <scope>NUCLEOTIDE SEQUENCE [LARGE SCALE GENOMIC DNA]</scope>
    <source>
        <strain evidence="8">ATCC 9039 / DSM 1715 / NCIMB 8712</strain>
    </source>
</reference>
<dbReference type="PROSITE" id="PS00216">
    <property type="entry name" value="SUGAR_TRANSPORT_1"/>
    <property type="match status" value="1"/>
</dbReference>
<evidence type="ECO:0000259" key="6">
    <source>
        <dbReference type="PROSITE" id="PS50850"/>
    </source>
</evidence>